<evidence type="ECO:0000313" key="2">
    <source>
        <dbReference type="Proteomes" id="UP000462066"/>
    </source>
</evidence>
<name>A0A7V8K5N3_9GAMM</name>
<proteinExistence type="predicted"/>
<reference evidence="1 2" key="1">
    <citation type="submission" date="2017-10" db="EMBL/GenBank/DDBJ databases">
        <title>Whole genome sequencing of Pseudoxanthomonas broegbernensis DSM 12573(T).</title>
        <authorList>
            <person name="Kumar S."/>
            <person name="Bansal K."/>
            <person name="Kaur A."/>
            <person name="Patil P."/>
            <person name="Sharma S."/>
            <person name="Patil P.B."/>
        </authorList>
    </citation>
    <scope>NUCLEOTIDE SEQUENCE [LARGE SCALE GENOMIC DNA]</scope>
    <source>
        <strain evidence="1 2">DSM 12573</strain>
    </source>
</reference>
<gene>
    <name evidence="1" type="ORF">B1992_14935</name>
</gene>
<dbReference type="Proteomes" id="UP000462066">
    <property type="component" value="Unassembled WGS sequence"/>
</dbReference>
<accession>A0A7V8K5N3</accession>
<dbReference type="AlphaFoldDB" id="A0A7V8K5N3"/>
<protein>
    <submittedName>
        <fullName evidence="1">Uncharacterized protein</fullName>
    </submittedName>
</protein>
<comment type="caution">
    <text evidence="1">The sequence shown here is derived from an EMBL/GenBank/DDBJ whole genome shotgun (WGS) entry which is preliminary data.</text>
</comment>
<organism evidence="1 2">
    <name type="scientific">Pseudoxanthomonas broegbernensis</name>
    <dbReference type="NCBI Taxonomy" id="83619"/>
    <lineage>
        <taxon>Bacteria</taxon>
        <taxon>Pseudomonadati</taxon>
        <taxon>Pseudomonadota</taxon>
        <taxon>Gammaproteobacteria</taxon>
        <taxon>Lysobacterales</taxon>
        <taxon>Lysobacteraceae</taxon>
        <taxon>Pseudoxanthomonas</taxon>
    </lineage>
</organism>
<dbReference type="EMBL" id="MWIP01000030">
    <property type="protein sequence ID" value="KAF1684584.1"/>
    <property type="molecule type" value="Genomic_DNA"/>
</dbReference>
<evidence type="ECO:0000313" key="1">
    <source>
        <dbReference type="EMBL" id="KAF1684584.1"/>
    </source>
</evidence>
<sequence length="59" mass="6998">MNRLQNSRPRSMELVELTPVIVGGSSTDPNNKAWVTRKQHFELVRYWNKTISELRKQEK</sequence>
<keyword evidence="2" id="KW-1185">Reference proteome</keyword>